<feature type="transmembrane region" description="Helical" evidence="1">
    <location>
        <begin position="360"/>
        <end position="381"/>
    </location>
</feature>
<comment type="caution">
    <text evidence="2">The sequence shown here is derived from an EMBL/GenBank/DDBJ whole genome shotgun (WGS) entry which is preliminary data.</text>
</comment>
<keyword evidence="3" id="KW-1185">Reference proteome</keyword>
<dbReference type="Proteomes" id="UP000023152">
    <property type="component" value="Unassembled WGS sequence"/>
</dbReference>
<dbReference type="InterPro" id="IPR015915">
    <property type="entry name" value="Kelch-typ_b-propeller"/>
</dbReference>
<gene>
    <name evidence="2" type="ORF">RFI_16272</name>
</gene>
<protein>
    <submittedName>
        <fullName evidence="2">Uncharacterized protein</fullName>
    </submittedName>
</protein>
<reference evidence="2 3" key="1">
    <citation type="journal article" date="2013" name="Curr. Biol.">
        <title>The Genome of the Foraminiferan Reticulomyxa filosa.</title>
        <authorList>
            <person name="Glockner G."/>
            <person name="Hulsmann N."/>
            <person name="Schleicher M."/>
            <person name="Noegel A.A."/>
            <person name="Eichinger L."/>
            <person name="Gallinger C."/>
            <person name="Pawlowski J."/>
            <person name="Sierra R."/>
            <person name="Euteneuer U."/>
            <person name="Pillet L."/>
            <person name="Moustafa A."/>
            <person name="Platzer M."/>
            <person name="Groth M."/>
            <person name="Szafranski K."/>
            <person name="Schliwa M."/>
        </authorList>
    </citation>
    <scope>NUCLEOTIDE SEQUENCE [LARGE SCALE GENOMIC DNA]</scope>
</reference>
<sequence length="465" mass="53514">MTSSNKNEKTITVPHEVLAKLPTSYLNPQCVQVGKEILVCGGSDNNQCYSFHTVKNAYKEICAYPKSVKLKRHVVVKYINQSGDVMLLSFGGLHRHTLQMRYRSVWKEEEEEEEEEEKEKEKINEWIPCPCTIGKPGDNMFDARGVIGGSKNHLLFVLHQPNQMVVFDLSDSVKYVTKGDLPTTSIMSGCCFVRTRPCEMALLSNTEVLLIKFDERTCSFQFDSCAMHPLVRYTFNYAYIYVKDLLVLFGGFDSFYLNKVRVYSLKKRACEELTFKLPTSLDSSFAIINDDNTCVHLIGGFNGVERSTQHYRIRLFHVVPIEKLFVFSYKNAKTEIEVTLLMQSWLRSIKMHRFGWIKEFDAMIAQFLSTLGLFFSFLEGLYTKIKYTAQPHTQHIGTTNVIQAAHVFVAIILHFFFCICDKSIPDARACPTSITLIINVYVILLHDKYLFKKFRMVTNRQSKAL</sequence>
<evidence type="ECO:0000256" key="1">
    <source>
        <dbReference type="SAM" id="Phobius"/>
    </source>
</evidence>
<evidence type="ECO:0000313" key="2">
    <source>
        <dbReference type="EMBL" id="ETO20931.1"/>
    </source>
</evidence>
<organism evidence="2 3">
    <name type="scientific">Reticulomyxa filosa</name>
    <dbReference type="NCBI Taxonomy" id="46433"/>
    <lineage>
        <taxon>Eukaryota</taxon>
        <taxon>Sar</taxon>
        <taxon>Rhizaria</taxon>
        <taxon>Retaria</taxon>
        <taxon>Foraminifera</taxon>
        <taxon>Monothalamids</taxon>
        <taxon>Reticulomyxidae</taxon>
        <taxon>Reticulomyxa</taxon>
    </lineage>
</organism>
<evidence type="ECO:0000313" key="3">
    <source>
        <dbReference type="Proteomes" id="UP000023152"/>
    </source>
</evidence>
<dbReference type="AlphaFoldDB" id="X6N4K8"/>
<dbReference type="EMBL" id="ASPP01012095">
    <property type="protein sequence ID" value="ETO20931.1"/>
    <property type="molecule type" value="Genomic_DNA"/>
</dbReference>
<proteinExistence type="predicted"/>
<keyword evidence="1" id="KW-1133">Transmembrane helix</keyword>
<keyword evidence="1" id="KW-0472">Membrane</keyword>
<feature type="transmembrane region" description="Helical" evidence="1">
    <location>
        <begin position="401"/>
        <end position="420"/>
    </location>
</feature>
<dbReference type="Gene3D" id="2.120.10.80">
    <property type="entry name" value="Kelch-type beta propeller"/>
    <property type="match status" value="1"/>
</dbReference>
<keyword evidence="1" id="KW-0812">Transmembrane</keyword>
<accession>X6N4K8</accession>
<feature type="transmembrane region" description="Helical" evidence="1">
    <location>
        <begin position="427"/>
        <end position="446"/>
    </location>
</feature>
<name>X6N4K8_RETFI</name>
<dbReference type="SUPFAM" id="SSF117281">
    <property type="entry name" value="Kelch motif"/>
    <property type="match status" value="1"/>
</dbReference>